<evidence type="ECO:0000256" key="1">
    <source>
        <dbReference type="SAM" id="Phobius"/>
    </source>
</evidence>
<gene>
    <name evidence="2" type="ordered locus">Cpha266_2004</name>
</gene>
<feature type="transmembrane region" description="Helical" evidence="1">
    <location>
        <begin position="40"/>
        <end position="60"/>
    </location>
</feature>
<dbReference type="KEGG" id="cph:Cpha266_2004"/>
<dbReference type="AlphaFoldDB" id="A1BHZ0"/>
<dbReference type="HOGENOM" id="CLU_2684544_0_0_10"/>
<dbReference type="STRING" id="290317.Cpha266_2004"/>
<keyword evidence="1" id="KW-1133">Transmembrane helix</keyword>
<dbReference type="EMBL" id="CP000492">
    <property type="protein sequence ID" value="ABL66017.1"/>
    <property type="molecule type" value="Genomic_DNA"/>
</dbReference>
<reference evidence="2 3" key="1">
    <citation type="submission" date="2006-12" db="EMBL/GenBank/DDBJ databases">
        <title>Complete sequence of Chlorobium phaeobacteroides DSM 266.</title>
        <authorList>
            <consortium name="US DOE Joint Genome Institute"/>
            <person name="Copeland A."/>
            <person name="Lucas S."/>
            <person name="Lapidus A."/>
            <person name="Barry K."/>
            <person name="Detter J.C."/>
            <person name="Glavina del Rio T."/>
            <person name="Hammon N."/>
            <person name="Israni S."/>
            <person name="Pitluck S."/>
            <person name="Goltsman E."/>
            <person name="Schmutz J."/>
            <person name="Larimer F."/>
            <person name="Land M."/>
            <person name="Hauser L."/>
            <person name="Mikhailova N."/>
            <person name="Li T."/>
            <person name="Overmann J."/>
            <person name="Bryant D.A."/>
            <person name="Richardson P."/>
        </authorList>
    </citation>
    <scope>NUCLEOTIDE SEQUENCE [LARGE SCALE GENOMIC DNA]</scope>
    <source>
        <strain evidence="2 3">DSM 266</strain>
    </source>
</reference>
<protein>
    <submittedName>
        <fullName evidence="2">Uncharacterized protein</fullName>
    </submittedName>
</protein>
<dbReference type="eggNOG" id="ENOG502ZG5T">
    <property type="taxonomic scope" value="Bacteria"/>
</dbReference>
<organism evidence="2 3">
    <name type="scientific">Chlorobium phaeobacteroides (strain DSM 266 / SMG 266 / 2430)</name>
    <dbReference type="NCBI Taxonomy" id="290317"/>
    <lineage>
        <taxon>Bacteria</taxon>
        <taxon>Pseudomonadati</taxon>
        <taxon>Chlorobiota</taxon>
        <taxon>Chlorobiia</taxon>
        <taxon>Chlorobiales</taxon>
        <taxon>Chlorobiaceae</taxon>
        <taxon>Chlorobium/Pelodictyon group</taxon>
        <taxon>Chlorobium</taxon>
    </lineage>
</organism>
<accession>A1BHZ0</accession>
<keyword evidence="1" id="KW-0812">Transmembrane</keyword>
<proteinExistence type="predicted"/>
<evidence type="ECO:0000313" key="2">
    <source>
        <dbReference type="EMBL" id="ABL66017.1"/>
    </source>
</evidence>
<evidence type="ECO:0000313" key="3">
    <source>
        <dbReference type="Proteomes" id="UP000008701"/>
    </source>
</evidence>
<dbReference type="RefSeq" id="WP_011745821.1">
    <property type="nucleotide sequence ID" value="NC_008639.1"/>
</dbReference>
<dbReference type="Proteomes" id="UP000008701">
    <property type="component" value="Chromosome"/>
</dbReference>
<keyword evidence="3" id="KW-1185">Reference proteome</keyword>
<name>A1BHZ0_CHLPD</name>
<keyword evidence="1" id="KW-0472">Membrane</keyword>
<feature type="transmembrane region" description="Helical" evidence="1">
    <location>
        <begin position="7"/>
        <end position="28"/>
    </location>
</feature>
<sequence length="71" mass="8429">MKYGFTSLWNIMFAYVGPSWLLLVWMIWSSGQLKTPDDHMIYLAFVIPGFVVIYLSGFIIERWHNKKQQQS</sequence>
<dbReference type="OrthoDB" id="595323at2"/>